<dbReference type="Proteomes" id="UP001159364">
    <property type="component" value="Linkage Group LG10"/>
</dbReference>
<name>A0AAV8SK13_9ROSI</name>
<dbReference type="EMBL" id="JAIWQS010000010">
    <property type="protein sequence ID" value="KAJ8752560.1"/>
    <property type="molecule type" value="Genomic_DNA"/>
</dbReference>
<dbReference type="PANTHER" id="PTHR14523">
    <property type="entry name" value="UNCHARACTERIZED PROTEIN C17ORF53 HOMOLOG"/>
    <property type="match status" value="1"/>
</dbReference>
<organism evidence="3 4">
    <name type="scientific">Erythroxylum novogranatense</name>
    <dbReference type="NCBI Taxonomy" id="1862640"/>
    <lineage>
        <taxon>Eukaryota</taxon>
        <taxon>Viridiplantae</taxon>
        <taxon>Streptophyta</taxon>
        <taxon>Embryophyta</taxon>
        <taxon>Tracheophyta</taxon>
        <taxon>Spermatophyta</taxon>
        <taxon>Magnoliopsida</taxon>
        <taxon>eudicotyledons</taxon>
        <taxon>Gunneridae</taxon>
        <taxon>Pentapetalae</taxon>
        <taxon>rosids</taxon>
        <taxon>fabids</taxon>
        <taxon>Malpighiales</taxon>
        <taxon>Erythroxylaceae</taxon>
        <taxon>Erythroxylum</taxon>
    </lineage>
</organism>
<reference evidence="3 4" key="1">
    <citation type="submission" date="2021-09" db="EMBL/GenBank/DDBJ databases">
        <title>Genomic insights and catalytic innovation underlie evolution of tropane alkaloids biosynthesis.</title>
        <authorList>
            <person name="Wang Y.-J."/>
            <person name="Tian T."/>
            <person name="Huang J.-P."/>
            <person name="Huang S.-X."/>
        </authorList>
    </citation>
    <scope>NUCLEOTIDE SEQUENCE [LARGE SCALE GENOMIC DNA]</scope>
    <source>
        <strain evidence="3">KIB-2018</strain>
        <tissue evidence="3">Leaf</tissue>
    </source>
</reference>
<feature type="region of interest" description="Disordered" evidence="1">
    <location>
        <begin position="50"/>
        <end position="71"/>
    </location>
</feature>
<accession>A0AAV8SK13</accession>
<dbReference type="GO" id="GO:0000725">
    <property type="term" value="P:recombinational repair"/>
    <property type="evidence" value="ECO:0007669"/>
    <property type="project" value="InterPro"/>
</dbReference>
<dbReference type="AlphaFoldDB" id="A0AAV8SK13"/>
<feature type="domain" description="Homologous recombination OB-fold protein OB-fold" evidence="2">
    <location>
        <begin position="155"/>
        <end position="241"/>
    </location>
</feature>
<evidence type="ECO:0000313" key="4">
    <source>
        <dbReference type="Proteomes" id="UP001159364"/>
    </source>
</evidence>
<keyword evidence="4" id="KW-1185">Reference proteome</keyword>
<feature type="region of interest" description="Disordered" evidence="1">
    <location>
        <begin position="1"/>
        <end position="28"/>
    </location>
</feature>
<dbReference type="InterPro" id="IPR058570">
    <property type="entry name" value="HROB_OB"/>
</dbReference>
<evidence type="ECO:0000256" key="1">
    <source>
        <dbReference type="SAM" id="MobiDB-lite"/>
    </source>
</evidence>
<evidence type="ECO:0000259" key="2">
    <source>
        <dbReference type="Pfam" id="PF15072"/>
    </source>
</evidence>
<sequence>MDDEQWEESLDLDDSELPSLRHLNHRTPTTTAETATVVSLPQPFLQPCSLLPLPSQNRQTLSSPNPPPRLIPGPAGVVQAAMKRRKHQIENPIPTQEYIKRAVEDGVGDEDDDFSRGPWLASVDFIRRQGLVIDGDGAIGVPLSAIKNGVVNLDDKVTQVVAIVKSCKPNGLGDLMVTLKDPTASIDASVHRGVFSNNEFGKDISVGAVMILKNIAIFAPTRHVHYLNITVRNVVKVISKDGGGLSTQSGCSATLKSKEGGDIGNEVIMKSLGYESNGRDNESVAGDSGALLTLSGCSATFKSKEVANRGNEVIMKSLGFGREIESVGGDSGGLLTQSGCSATLKSKDGGDRGAEVQRDW</sequence>
<dbReference type="Pfam" id="PF15072">
    <property type="entry name" value="HROB"/>
    <property type="match status" value="1"/>
</dbReference>
<gene>
    <name evidence="3" type="ORF">K2173_005449</name>
</gene>
<comment type="caution">
    <text evidence="3">The sequence shown here is derived from an EMBL/GenBank/DDBJ whole genome shotgun (WGS) entry which is preliminary data.</text>
</comment>
<evidence type="ECO:0000313" key="3">
    <source>
        <dbReference type="EMBL" id="KAJ8752560.1"/>
    </source>
</evidence>
<dbReference type="PANTHER" id="PTHR14523:SF1">
    <property type="entry name" value="HOMOLOGOUS RECOMBINATION OB-FOLD PROTEIN"/>
    <property type="match status" value="1"/>
</dbReference>
<dbReference type="InterPro" id="IPR028045">
    <property type="entry name" value="HROB"/>
</dbReference>
<feature type="compositionally biased region" description="Acidic residues" evidence="1">
    <location>
        <begin position="1"/>
        <end position="16"/>
    </location>
</feature>
<protein>
    <recommendedName>
        <fullName evidence="2">Homologous recombination OB-fold protein OB-fold domain-containing protein</fullName>
    </recommendedName>
</protein>
<proteinExistence type="predicted"/>